<sequence length="772" mass="85799">MYGRLIINDIKKSKLATAATTILLTITTMMVSLVAILTINLSGSIDEMMERAKTPHFMQMHSGMIHKKQLEDFAKVQTNLADWQVLDFLNVENTKLFIAGKPMTDSIQDNGFSVQSKKFDFLLDKNDQIIQPKVGEVYLPIIYEREGTAKIGDSLEVNSHKLKIVGFLRDSQMNASLSSSKRFLVNEKDYQELKKFGNVEYLIEYRLKDVGKISDFEMAYIKAELPANGPVLTHTLFRIMNALSDGIMIAIILLVSLLMLAVAFLCIRFTLLSKIEDDYPEIGVLKAIGLRNSDVKRLYLAKYTVIGFIGCLLGYLLSFTFRGILLKNIQLYMGESGNQELSITVGFFGTIVLFFGMLLYVNLILRRFRKISAVSAIRFGISQEKIHGSKGPLIAGRSFPKINSLLGIKDILSRKKIYLTLFTVLLLTSFILIMPQNLYSTISSPNFSRYMGIGQSDLRLDIQQTKNIPQKSEDIMEKLSRDKKITKSVALTTKAFSLIKNRKAEDQLKIELGDHTIFPIKYAEGKAPAKSNQIALSSSLSDDIEKPLNSTLTIRTSNGTRKLKVCGVYSDVTNGGKTAKATFVDQEAATMWCTISANVKKNVSVSQTAKNYGKKFSYAKVSDIKHYMQQTFGSTIQTVAVGAKVSMIVALAITALIVLLFIKMLLAKDRHEIAILHALGFTSCDIRKQYFMRSLVIVALGTIIGTVLASILGGKVAGVAISMMGVTTFRFTINPLVSFILCPLGMLLATLIMTKIATVSSKKIKINDSIRE</sequence>
<evidence type="ECO:0000313" key="8">
    <source>
        <dbReference type="EMBL" id="MBO0454641.1"/>
    </source>
</evidence>
<accession>A0ABS3HMF6</accession>
<evidence type="ECO:0000313" key="9">
    <source>
        <dbReference type="Proteomes" id="UP000664495"/>
    </source>
</evidence>
<feature type="transmembrane region" description="Helical" evidence="6">
    <location>
        <begin position="21"/>
        <end position="41"/>
    </location>
</feature>
<organism evidence="8 9">
    <name type="scientific">Candidatus Enterococcus murrayae</name>
    <dbReference type="NCBI Taxonomy" id="2815321"/>
    <lineage>
        <taxon>Bacteria</taxon>
        <taxon>Bacillati</taxon>
        <taxon>Bacillota</taxon>
        <taxon>Bacilli</taxon>
        <taxon>Lactobacillales</taxon>
        <taxon>Enterococcaceae</taxon>
        <taxon>Enterococcus</taxon>
    </lineage>
</organism>
<feature type="transmembrane region" description="Helical" evidence="6">
    <location>
        <begin position="300"/>
        <end position="321"/>
    </location>
</feature>
<evidence type="ECO:0000256" key="2">
    <source>
        <dbReference type="ARBA" id="ARBA00022475"/>
    </source>
</evidence>
<keyword evidence="3 6" id="KW-0812">Transmembrane</keyword>
<proteinExistence type="predicted"/>
<evidence type="ECO:0000256" key="5">
    <source>
        <dbReference type="ARBA" id="ARBA00023136"/>
    </source>
</evidence>
<feature type="transmembrane region" description="Helical" evidence="6">
    <location>
        <begin position="733"/>
        <end position="753"/>
    </location>
</feature>
<reference evidence="8 9" key="1">
    <citation type="submission" date="2021-03" db="EMBL/GenBank/DDBJ databases">
        <title>Enterococcal diversity collection.</title>
        <authorList>
            <person name="Gilmore M.S."/>
            <person name="Schwartzman J."/>
            <person name="Van Tyne D."/>
            <person name="Martin M."/>
            <person name="Earl A.M."/>
            <person name="Manson A.L."/>
            <person name="Straub T."/>
            <person name="Salamzade R."/>
            <person name="Saavedra J."/>
            <person name="Lebreton F."/>
            <person name="Prichula J."/>
            <person name="Schaufler K."/>
            <person name="Gaca A."/>
            <person name="Sgardioli B."/>
            <person name="Wagenaar J."/>
            <person name="Strong T."/>
        </authorList>
    </citation>
    <scope>NUCLEOTIDE SEQUENCE [LARGE SCALE GENOMIC DNA]</scope>
    <source>
        <strain evidence="8 9">MJM16</strain>
    </source>
</reference>
<feature type="transmembrane region" description="Helical" evidence="6">
    <location>
        <begin position="417"/>
        <end position="439"/>
    </location>
</feature>
<feature type="transmembrane region" description="Helical" evidence="6">
    <location>
        <begin position="645"/>
        <end position="666"/>
    </location>
</feature>
<feature type="transmembrane region" description="Helical" evidence="6">
    <location>
        <begin position="341"/>
        <end position="365"/>
    </location>
</feature>
<keyword evidence="9" id="KW-1185">Reference proteome</keyword>
<dbReference type="EMBL" id="JAFLVR010000068">
    <property type="protein sequence ID" value="MBO0454641.1"/>
    <property type="molecule type" value="Genomic_DNA"/>
</dbReference>
<dbReference type="PANTHER" id="PTHR30287">
    <property type="entry name" value="MEMBRANE COMPONENT OF PREDICTED ABC SUPERFAMILY METABOLITE UPTAKE TRANSPORTER"/>
    <property type="match status" value="1"/>
</dbReference>
<dbReference type="Pfam" id="PF02687">
    <property type="entry name" value="FtsX"/>
    <property type="match status" value="2"/>
</dbReference>
<feature type="transmembrane region" description="Helical" evidence="6">
    <location>
        <begin position="247"/>
        <end position="267"/>
    </location>
</feature>
<keyword evidence="2" id="KW-1003">Cell membrane</keyword>
<dbReference type="InterPro" id="IPR038766">
    <property type="entry name" value="Membrane_comp_ABC_pdt"/>
</dbReference>
<dbReference type="Proteomes" id="UP000664495">
    <property type="component" value="Unassembled WGS sequence"/>
</dbReference>
<evidence type="ECO:0000256" key="6">
    <source>
        <dbReference type="SAM" id="Phobius"/>
    </source>
</evidence>
<feature type="transmembrane region" description="Helical" evidence="6">
    <location>
        <begin position="695"/>
        <end position="713"/>
    </location>
</feature>
<feature type="domain" description="ABC3 transporter permease C-terminal" evidence="7">
    <location>
        <begin position="254"/>
        <end position="361"/>
    </location>
</feature>
<evidence type="ECO:0000256" key="3">
    <source>
        <dbReference type="ARBA" id="ARBA00022692"/>
    </source>
</evidence>
<name>A0ABS3HMF6_9ENTE</name>
<gene>
    <name evidence="8" type="ORF">JZO85_20465</name>
</gene>
<dbReference type="PANTHER" id="PTHR30287:SF2">
    <property type="entry name" value="BLL1001 PROTEIN"/>
    <property type="match status" value="1"/>
</dbReference>
<evidence type="ECO:0000256" key="1">
    <source>
        <dbReference type="ARBA" id="ARBA00004651"/>
    </source>
</evidence>
<feature type="domain" description="ABC3 transporter permease C-terminal" evidence="7">
    <location>
        <begin position="646"/>
        <end position="763"/>
    </location>
</feature>
<dbReference type="RefSeq" id="WP_207110371.1">
    <property type="nucleotide sequence ID" value="NZ_JAFLVR010000068.1"/>
</dbReference>
<comment type="subcellular location">
    <subcellularLocation>
        <location evidence="1">Cell membrane</location>
        <topology evidence="1">Multi-pass membrane protein</topology>
    </subcellularLocation>
</comment>
<comment type="caution">
    <text evidence="8">The sequence shown here is derived from an EMBL/GenBank/DDBJ whole genome shotgun (WGS) entry which is preliminary data.</text>
</comment>
<protein>
    <submittedName>
        <fullName evidence="8">FtsX-like permease family protein</fullName>
    </submittedName>
</protein>
<keyword evidence="5 6" id="KW-0472">Membrane</keyword>
<evidence type="ECO:0000259" key="7">
    <source>
        <dbReference type="Pfam" id="PF02687"/>
    </source>
</evidence>
<dbReference type="InterPro" id="IPR003838">
    <property type="entry name" value="ABC3_permease_C"/>
</dbReference>
<evidence type="ECO:0000256" key="4">
    <source>
        <dbReference type="ARBA" id="ARBA00022989"/>
    </source>
</evidence>
<keyword evidence="4 6" id="KW-1133">Transmembrane helix</keyword>